<sequence length="356" mass="36636">MGSMILTLRHALWSLALVASLCRAQSSIPIATEPIVVSVTVPTTSLVTIYSVVTSAPPDAATPPAVSTVVTTINGRVTTLTVQATSTAAAPTEVIILRTDTIISTMTSDEVVMSTVGYNTIYGPAPIVTTSTPVPEPGAGASTQETSPPTTASAPAVPTDPTTTSDSNPGAASTSSTDSSSPSGTHDASLSNATSSSQSSSGGLSTGAKAGIGIGVAIGVIALLVLSFLFGLRYSRRRNSGQVAGTKHASEASLGEKDTFQAGQPYEFSGSPRQPTEDSVGKMHPHSFSTTEVGSSKGSTSKRSYEMSPSNMSNYHDASELSALPQFGKDDEPTYVGVPAHMSGTKRWSMKEYERH</sequence>
<keyword evidence="2" id="KW-1133">Transmembrane helix</keyword>
<dbReference type="OMA" id="WSMKEYE"/>
<feature type="compositionally biased region" description="Polar residues" evidence="1">
    <location>
        <begin position="287"/>
        <end position="316"/>
    </location>
</feature>
<feature type="region of interest" description="Disordered" evidence="1">
    <location>
        <begin position="129"/>
        <end position="205"/>
    </location>
</feature>
<dbReference type="AlphaFoldDB" id="A0A0D1ZPP4"/>
<feature type="chain" id="PRO_5002237815" description="Mid2 domain-containing protein" evidence="3">
    <location>
        <begin position="25"/>
        <end position="356"/>
    </location>
</feature>
<dbReference type="STRING" id="212818.A0A0D1ZPP4"/>
<evidence type="ECO:0000256" key="1">
    <source>
        <dbReference type="SAM" id="MobiDB-lite"/>
    </source>
</evidence>
<keyword evidence="5" id="KW-1185">Reference proteome</keyword>
<organism evidence="4 5">
    <name type="scientific">Exophiala mesophila</name>
    <name type="common">Black yeast-like fungus</name>
    <dbReference type="NCBI Taxonomy" id="212818"/>
    <lineage>
        <taxon>Eukaryota</taxon>
        <taxon>Fungi</taxon>
        <taxon>Dikarya</taxon>
        <taxon>Ascomycota</taxon>
        <taxon>Pezizomycotina</taxon>
        <taxon>Eurotiomycetes</taxon>
        <taxon>Chaetothyriomycetidae</taxon>
        <taxon>Chaetothyriales</taxon>
        <taxon>Herpotrichiellaceae</taxon>
        <taxon>Exophiala</taxon>
    </lineage>
</organism>
<protein>
    <recommendedName>
        <fullName evidence="6">Mid2 domain-containing protein</fullName>
    </recommendedName>
</protein>
<accession>A0A0D1ZPP4</accession>
<dbReference type="OrthoDB" id="4160919at2759"/>
<feature type="transmembrane region" description="Helical" evidence="2">
    <location>
        <begin position="210"/>
        <end position="232"/>
    </location>
</feature>
<dbReference type="Proteomes" id="UP000054302">
    <property type="component" value="Unassembled WGS sequence"/>
</dbReference>
<evidence type="ECO:0000256" key="3">
    <source>
        <dbReference type="SAM" id="SignalP"/>
    </source>
</evidence>
<evidence type="ECO:0000313" key="4">
    <source>
        <dbReference type="EMBL" id="KIV96552.1"/>
    </source>
</evidence>
<feature type="compositionally biased region" description="Low complexity" evidence="1">
    <location>
        <begin position="141"/>
        <end position="205"/>
    </location>
</feature>
<keyword evidence="3" id="KW-0732">Signal</keyword>
<keyword evidence="2" id="KW-0812">Transmembrane</keyword>
<feature type="signal peptide" evidence="3">
    <location>
        <begin position="1"/>
        <end position="24"/>
    </location>
</feature>
<evidence type="ECO:0008006" key="6">
    <source>
        <dbReference type="Google" id="ProtNLM"/>
    </source>
</evidence>
<dbReference type="EMBL" id="KN847520">
    <property type="protein sequence ID" value="KIV96552.1"/>
    <property type="molecule type" value="Genomic_DNA"/>
</dbReference>
<name>A0A0D1ZPP4_EXOME</name>
<dbReference type="RefSeq" id="XP_016228126.1">
    <property type="nucleotide sequence ID" value="XM_016364477.1"/>
</dbReference>
<proteinExistence type="predicted"/>
<evidence type="ECO:0000256" key="2">
    <source>
        <dbReference type="SAM" id="Phobius"/>
    </source>
</evidence>
<evidence type="ECO:0000313" key="5">
    <source>
        <dbReference type="Proteomes" id="UP000054302"/>
    </source>
</evidence>
<reference evidence="4 5" key="1">
    <citation type="submission" date="2015-01" db="EMBL/GenBank/DDBJ databases">
        <title>The Genome Sequence of Exophiala mesophila CBS40295.</title>
        <authorList>
            <consortium name="The Broad Institute Genomics Platform"/>
            <person name="Cuomo C."/>
            <person name="de Hoog S."/>
            <person name="Gorbushina A."/>
            <person name="Stielow B."/>
            <person name="Teixiera M."/>
            <person name="Abouelleil A."/>
            <person name="Chapman S.B."/>
            <person name="Priest M."/>
            <person name="Young S.K."/>
            <person name="Wortman J."/>
            <person name="Nusbaum C."/>
            <person name="Birren B."/>
        </authorList>
    </citation>
    <scope>NUCLEOTIDE SEQUENCE [LARGE SCALE GENOMIC DNA]</scope>
    <source>
        <strain evidence="4 5">CBS 40295</strain>
    </source>
</reference>
<dbReference type="HOGENOM" id="CLU_767334_0_0_1"/>
<gene>
    <name evidence="4" type="ORF">PV10_00402</name>
</gene>
<feature type="compositionally biased region" description="Basic and acidic residues" evidence="1">
    <location>
        <begin position="248"/>
        <end position="259"/>
    </location>
</feature>
<keyword evidence="2" id="KW-0472">Membrane</keyword>
<dbReference type="GeneID" id="27318247"/>
<dbReference type="VEuPathDB" id="FungiDB:PV10_00402"/>
<feature type="region of interest" description="Disordered" evidence="1">
    <location>
        <begin position="240"/>
        <end position="356"/>
    </location>
</feature>